<reference evidence="4 5" key="1">
    <citation type="submission" date="2018-12" db="EMBL/GenBank/DDBJ databases">
        <title>Draft genome sequence of Xylaria grammica IHI A82.</title>
        <authorList>
            <person name="Buettner E."/>
            <person name="Kellner H."/>
        </authorList>
    </citation>
    <scope>NUCLEOTIDE SEQUENCE [LARGE SCALE GENOMIC DNA]</scope>
    <source>
        <strain evidence="4 5">IHI A82</strain>
    </source>
</reference>
<dbReference type="UniPathway" id="UPA00333">
    <property type="reaction ID" value="UER00454"/>
</dbReference>
<keyword evidence="2 3" id="KW-0823">Tryptophan catabolism</keyword>
<dbReference type="EC" id="3.5.1.9" evidence="3"/>
<evidence type="ECO:0000313" key="4">
    <source>
        <dbReference type="EMBL" id="RWA07088.1"/>
    </source>
</evidence>
<dbReference type="SUPFAM" id="SSF53474">
    <property type="entry name" value="alpha/beta-Hydrolases"/>
    <property type="match status" value="1"/>
</dbReference>
<gene>
    <name evidence="4" type="ORF">EKO27_g8011</name>
</gene>
<comment type="similarity">
    <text evidence="3">Belongs to the kynurenine formamidase family.</text>
</comment>
<dbReference type="InterPro" id="IPR029058">
    <property type="entry name" value="AB_hydrolase_fold"/>
</dbReference>
<comment type="subunit">
    <text evidence="3">Homodimer.</text>
</comment>
<keyword evidence="5" id="KW-1185">Reference proteome</keyword>
<dbReference type="AlphaFoldDB" id="A0A439CY72"/>
<evidence type="ECO:0000313" key="5">
    <source>
        <dbReference type="Proteomes" id="UP000286045"/>
    </source>
</evidence>
<comment type="catalytic activity">
    <reaction evidence="3">
        <text>N-formyl-L-kynurenine + H2O = L-kynurenine + formate + H(+)</text>
        <dbReference type="Rhea" id="RHEA:13009"/>
        <dbReference type="ChEBI" id="CHEBI:15377"/>
        <dbReference type="ChEBI" id="CHEBI:15378"/>
        <dbReference type="ChEBI" id="CHEBI:15740"/>
        <dbReference type="ChEBI" id="CHEBI:57959"/>
        <dbReference type="ChEBI" id="CHEBI:58629"/>
        <dbReference type="EC" id="3.5.1.9"/>
    </reaction>
</comment>
<comment type="domain">
    <text evidence="3">The main chain amide nitrogen atoms of the second glycine and its adjacent residue in the HGGXW motif define the oxyanion hole, and stabilize the oxyanion that forms during the nucleophilic attack by the catalytic serine during substrate cleavage.</text>
</comment>
<organism evidence="4 5">
    <name type="scientific">Xylaria grammica</name>
    <dbReference type="NCBI Taxonomy" id="363999"/>
    <lineage>
        <taxon>Eukaryota</taxon>
        <taxon>Fungi</taxon>
        <taxon>Dikarya</taxon>
        <taxon>Ascomycota</taxon>
        <taxon>Pezizomycotina</taxon>
        <taxon>Sordariomycetes</taxon>
        <taxon>Xylariomycetidae</taxon>
        <taxon>Xylariales</taxon>
        <taxon>Xylariaceae</taxon>
        <taxon>Xylaria</taxon>
    </lineage>
</organism>
<sequence>MLCVYLHRLYDSARICGDLISVRRPMHTPSATRPSIESRSWRSAWAPHFPRTLKITTTSLASSKAMAASLKYTLHHYGSENYLQKLGVWKIGATSESKYWVIYIHGGAWRDPRIAHETFTPSIDWILRTAPTAAGDQVGSIAGFASIDYRLSPHPQFPQDAATTPAHEYRGARHPDHLDDVRSALVFLQQTYSFGSNYVLVGHSAGGALAFQLLATSPSSSSDTPSTTAHPVLPTAIVGFEGLYDFTGVDGRYGGAYAPFFRGAFGDDAVDWDAAAPIKFAGSYAEKWANGKFILLGSSPDDTLVDEPEAENMARRLRDVDGFVEEGRGAEGKKKLLLLKDLRGDHDEIWKSGEHVARIVWIALRELGVGL</sequence>
<dbReference type="GO" id="GO:0019441">
    <property type="term" value="P:L-tryptophan catabolic process to kynurenine"/>
    <property type="evidence" value="ECO:0007669"/>
    <property type="project" value="UniProtKB-UniRule"/>
</dbReference>
<name>A0A439CY72_9PEZI</name>
<dbReference type="GO" id="GO:0004061">
    <property type="term" value="F:arylformamidase activity"/>
    <property type="evidence" value="ECO:0007669"/>
    <property type="project" value="UniProtKB-UniRule"/>
</dbReference>
<evidence type="ECO:0000256" key="2">
    <source>
        <dbReference type="ARBA" id="ARBA00023079"/>
    </source>
</evidence>
<dbReference type="STRING" id="363999.A0A439CY72"/>
<proteinExistence type="inferred from homology"/>
<feature type="active site" evidence="3">
    <location>
        <position position="346"/>
    </location>
</feature>
<comment type="pathway">
    <text evidence="3">Amino-acid degradation; L-tryptophan degradation via kynurenine pathway; L-kynurenine from L-tryptophan: step 2/2.</text>
</comment>
<dbReference type="Proteomes" id="UP000286045">
    <property type="component" value="Unassembled WGS sequence"/>
</dbReference>
<comment type="function">
    <text evidence="3">Catalyzes the hydrolysis of N-formyl-L-kynurenine to L-kynurenine, the second step in the kynurenine pathway of tryptophan degradation. Kynurenine may be further oxidized to nicotinic acid, NAD(H) and NADP(H). Required for elimination of toxic metabolites.</text>
</comment>
<dbReference type="Gene3D" id="3.40.50.1820">
    <property type="entry name" value="alpha/beta hydrolase"/>
    <property type="match status" value="1"/>
</dbReference>
<evidence type="ECO:0000256" key="1">
    <source>
        <dbReference type="ARBA" id="ARBA00022801"/>
    </source>
</evidence>
<evidence type="ECO:0000256" key="3">
    <source>
        <dbReference type="HAMAP-Rule" id="MF_03014"/>
    </source>
</evidence>
<dbReference type="InterPro" id="IPR050300">
    <property type="entry name" value="GDXG_lipolytic_enzyme"/>
</dbReference>
<protein>
    <recommendedName>
        <fullName evidence="3">Kynurenine formamidase</fullName>
        <shortName evidence="3">KFA</shortName>
        <shortName evidence="3">KFase</shortName>
        <ecNumber evidence="3">3.5.1.9</ecNumber>
    </recommendedName>
    <alternativeName>
        <fullName evidence="3">Arylformamidase</fullName>
    </alternativeName>
    <alternativeName>
        <fullName evidence="3">N-formylkynurenine formamidase</fullName>
        <shortName evidence="3">FKF</shortName>
    </alternativeName>
</protein>
<comment type="caution">
    <text evidence="4">The sequence shown here is derived from an EMBL/GenBank/DDBJ whole genome shotgun (WGS) entry which is preliminary data.</text>
</comment>
<dbReference type="GO" id="GO:0034354">
    <property type="term" value="P:'de novo' NAD+ biosynthetic process from L-tryptophan"/>
    <property type="evidence" value="ECO:0007669"/>
    <property type="project" value="UniProtKB-UniRule"/>
</dbReference>
<dbReference type="HAMAP" id="MF_03014">
    <property type="entry name" value="KFase"/>
    <property type="match status" value="1"/>
</dbReference>
<dbReference type="PANTHER" id="PTHR48081">
    <property type="entry name" value="AB HYDROLASE SUPERFAMILY PROTEIN C4A8.06C"/>
    <property type="match status" value="1"/>
</dbReference>
<feature type="short sequence motif" description="HGGXW" evidence="3">
    <location>
        <begin position="105"/>
        <end position="109"/>
    </location>
</feature>
<accession>A0A439CY72</accession>
<dbReference type="InterPro" id="IPR027519">
    <property type="entry name" value="KFase_ver/fungi-typ"/>
</dbReference>
<dbReference type="PANTHER" id="PTHR48081:SF33">
    <property type="entry name" value="KYNURENINE FORMAMIDASE"/>
    <property type="match status" value="1"/>
</dbReference>
<feature type="active site" description="Nucleophile" evidence="3">
    <location>
        <position position="204"/>
    </location>
</feature>
<keyword evidence="1 3" id="KW-0378">Hydrolase</keyword>
<dbReference type="EMBL" id="RYZI01000283">
    <property type="protein sequence ID" value="RWA07088.1"/>
    <property type="molecule type" value="Genomic_DNA"/>
</dbReference>
<feature type="active site" evidence="3">
    <location>
        <position position="302"/>
    </location>
</feature>